<evidence type="ECO:0000256" key="1">
    <source>
        <dbReference type="SAM" id="MobiDB-lite"/>
    </source>
</evidence>
<feature type="compositionally biased region" description="Basic and acidic residues" evidence="1">
    <location>
        <begin position="1"/>
        <end position="21"/>
    </location>
</feature>
<protein>
    <submittedName>
        <fullName evidence="2">Uncharacterized protein</fullName>
    </submittedName>
</protein>
<comment type="caution">
    <text evidence="2">The sequence shown here is derived from an EMBL/GenBank/DDBJ whole genome shotgun (WGS) entry which is preliminary data.</text>
</comment>
<proteinExistence type="predicted"/>
<gene>
    <name evidence="2" type="ORF">GALL_554110</name>
</gene>
<name>A0A1J5NWE8_9ZZZZ</name>
<feature type="region of interest" description="Disordered" evidence="1">
    <location>
        <begin position="55"/>
        <end position="77"/>
    </location>
</feature>
<dbReference type="EMBL" id="MLJW01009353">
    <property type="protein sequence ID" value="OIQ63054.1"/>
    <property type="molecule type" value="Genomic_DNA"/>
</dbReference>
<feature type="region of interest" description="Disordered" evidence="1">
    <location>
        <begin position="1"/>
        <end position="33"/>
    </location>
</feature>
<reference evidence="2" key="1">
    <citation type="submission" date="2016-10" db="EMBL/GenBank/DDBJ databases">
        <title>Sequence of Gallionella enrichment culture.</title>
        <authorList>
            <person name="Poehlein A."/>
            <person name="Muehling M."/>
            <person name="Daniel R."/>
        </authorList>
    </citation>
    <scope>NUCLEOTIDE SEQUENCE</scope>
</reference>
<evidence type="ECO:0000313" key="2">
    <source>
        <dbReference type="EMBL" id="OIQ63054.1"/>
    </source>
</evidence>
<dbReference type="AlphaFoldDB" id="A0A1J5NWE8"/>
<accession>A0A1J5NWE8</accession>
<sequence length="97" mass="10348">MRFEEVFGAMHADRPPLDQRGADGVGAGDGFAPVDAGAQQHLGCAIRKVRVSGHIQDKTGPIGQNHHPTRTKRRGSEGFKFRTAGAAQTTVLVLKMA</sequence>
<organism evidence="2">
    <name type="scientific">mine drainage metagenome</name>
    <dbReference type="NCBI Taxonomy" id="410659"/>
    <lineage>
        <taxon>unclassified sequences</taxon>
        <taxon>metagenomes</taxon>
        <taxon>ecological metagenomes</taxon>
    </lineage>
</organism>